<dbReference type="SUPFAM" id="SSF54523">
    <property type="entry name" value="Pili subunits"/>
    <property type="match status" value="1"/>
</dbReference>
<protein>
    <submittedName>
        <fullName evidence="2">Type II secretion system GspH family protein</fullName>
    </submittedName>
</protein>
<comment type="caution">
    <text evidence="2">The sequence shown here is derived from an EMBL/GenBank/DDBJ whole genome shotgun (WGS) entry which is preliminary data.</text>
</comment>
<sequence length="141" mass="14571">MRRLRAEEGYSLVELMVVVLIVGVLAAVAVPTLLGQRAKAQDTGAKAATVTAAKAAIAFGTDRGGFEDATPEDLARVEKSLADARGLRVEGASRTFTVSVDSASGTTFSIARAEGGEITRDCTPAGSGGCRETADARGNRW</sequence>
<feature type="transmembrane region" description="Helical" evidence="1">
    <location>
        <begin position="12"/>
        <end position="34"/>
    </location>
</feature>
<dbReference type="RefSeq" id="WP_202954216.1">
    <property type="nucleotide sequence ID" value="NZ_JAPCID010000041.1"/>
</dbReference>
<accession>A0ABT4RPN6</accession>
<dbReference type="Gene3D" id="3.30.700.10">
    <property type="entry name" value="Glycoprotein, Type 4 Pilin"/>
    <property type="match status" value="1"/>
</dbReference>
<dbReference type="Proteomes" id="UP001147700">
    <property type="component" value="Unassembled WGS sequence"/>
</dbReference>
<proteinExistence type="predicted"/>
<reference evidence="2" key="1">
    <citation type="submission" date="2022-10" db="EMBL/GenBank/DDBJ databases">
        <title>The WGS of Solirubrobacter sp. CPCC 204708.</title>
        <authorList>
            <person name="Jiang Z."/>
        </authorList>
    </citation>
    <scope>NUCLEOTIDE SEQUENCE</scope>
    <source>
        <strain evidence="2">CPCC 204708</strain>
    </source>
</reference>
<dbReference type="InterPro" id="IPR045584">
    <property type="entry name" value="Pilin-like"/>
</dbReference>
<organism evidence="2 3">
    <name type="scientific">Solirubrobacter deserti</name>
    <dbReference type="NCBI Taxonomy" id="2282478"/>
    <lineage>
        <taxon>Bacteria</taxon>
        <taxon>Bacillati</taxon>
        <taxon>Actinomycetota</taxon>
        <taxon>Thermoleophilia</taxon>
        <taxon>Solirubrobacterales</taxon>
        <taxon>Solirubrobacteraceae</taxon>
        <taxon>Solirubrobacter</taxon>
    </lineage>
</organism>
<dbReference type="Pfam" id="PF07963">
    <property type="entry name" value="N_methyl"/>
    <property type="match status" value="1"/>
</dbReference>
<dbReference type="NCBIfam" id="TIGR02532">
    <property type="entry name" value="IV_pilin_GFxxxE"/>
    <property type="match status" value="1"/>
</dbReference>
<keyword evidence="1" id="KW-0472">Membrane</keyword>
<evidence type="ECO:0000313" key="3">
    <source>
        <dbReference type="Proteomes" id="UP001147700"/>
    </source>
</evidence>
<name>A0ABT4RPN6_9ACTN</name>
<evidence type="ECO:0000256" key="1">
    <source>
        <dbReference type="SAM" id="Phobius"/>
    </source>
</evidence>
<dbReference type="InterPro" id="IPR012902">
    <property type="entry name" value="N_methyl_site"/>
</dbReference>
<evidence type="ECO:0000313" key="2">
    <source>
        <dbReference type="EMBL" id="MDA0140504.1"/>
    </source>
</evidence>
<keyword evidence="3" id="KW-1185">Reference proteome</keyword>
<gene>
    <name evidence="2" type="ORF">OJ962_23605</name>
</gene>
<dbReference type="PROSITE" id="PS00409">
    <property type="entry name" value="PROKAR_NTER_METHYL"/>
    <property type="match status" value="1"/>
</dbReference>
<keyword evidence="1" id="KW-1133">Transmembrane helix</keyword>
<keyword evidence="1" id="KW-0812">Transmembrane</keyword>
<dbReference type="EMBL" id="JAPCID010000041">
    <property type="protein sequence ID" value="MDA0140504.1"/>
    <property type="molecule type" value="Genomic_DNA"/>
</dbReference>